<feature type="region of interest" description="Disordered" evidence="5">
    <location>
        <begin position="1"/>
        <end position="37"/>
    </location>
</feature>
<dbReference type="AlphaFoldDB" id="A0AAV9B7S2"/>
<evidence type="ECO:0000256" key="1">
    <source>
        <dbReference type="ARBA" id="ARBA00022614"/>
    </source>
</evidence>
<evidence type="ECO:0000256" key="5">
    <source>
        <dbReference type="SAM" id="MobiDB-lite"/>
    </source>
</evidence>
<evidence type="ECO:0000256" key="4">
    <source>
        <dbReference type="ARBA" id="ARBA00037519"/>
    </source>
</evidence>
<dbReference type="InterPro" id="IPR050715">
    <property type="entry name" value="LRR-SigEffector_domain"/>
</dbReference>
<dbReference type="SMART" id="SM00369">
    <property type="entry name" value="LRR_TYP"/>
    <property type="match status" value="9"/>
</dbReference>
<evidence type="ECO:0000256" key="2">
    <source>
        <dbReference type="ARBA" id="ARBA00022737"/>
    </source>
</evidence>
<sequence>MYCSSNSPKHHSYSKPPSGIPHQPPKKPDMAAAPAEAEDKLAMADAVEEIMRLYRSLPPRPTIEEVEAAISVIQTAEAEEKLRLEEVSNLKKPKGLPEELFFVLQEGKRNLVLMQGYEQRREAVHVVDLDRRFHVFDELIQRASKVVYGGGEDETQMRISQVGLVEDGVVDVGLVKESSVEKLSEVLAHKSSFKGGLTSGADTEKLSLIKVASLIESSVKNETKALNLQGRLMDQIEWLPLSLGKLSDITELNLSENRIMALPSTIISLKSLTKLDIHSNQLINLPDSFGELSNLIDLDLHGNRLKSLPSSFGNLSSLANLDLSSNQLSQLPDTLGNLTSLKRLIVETNELEELPYSIGSCLSLIELRLDFNQLRALPEAIGKLEHLEILTFHYNRIKSFPTTMSSLSSLKELNANFNELEAIPESLCFVTSLVKLNVGNNFADLRALPRSIGNLEMLEELDISNNQIRVLPDSFRLLSNLRVLRVEETPLEIPPRHVTKLGAQAVVRYMADLVREGEVASRPVKKYGFWLWLCSLLRPRQKKRDIEGTNGEL</sequence>
<comment type="function">
    <text evidence="4">Leucine-rich repeat protein that likely mediates protein interactions, possibly in the context of signal transduction.</text>
</comment>
<proteinExistence type="inferred from homology"/>
<organism evidence="6 7">
    <name type="scientific">Acorus gramineus</name>
    <name type="common">Dwarf sweet flag</name>
    <dbReference type="NCBI Taxonomy" id="55184"/>
    <lineage>
        <taxon>Eukaryota</taxon>
        <taxon>Viridiplantae</taxon>
        <taxon>Streptophyta</taxon>
        <taxon>Embryophyta</taxon>
        <taxon>Tracheophyta</taxon>
        <taxon>Spermatophyta</taxon>
        <taxon>Magnoliopsida</taxon>
        <taxon>Liliopsida</taxon>
        <taxon>Acoraceae</taxon>
        <taxon>Acorus</taxon>
    </lineage>
</organism>
<name>A0AAV9B7S2_ACOGR</name>
<dbReference type="Pfam" id="PF00560">
    <property type="entry name" value="LRR_1"/>
    <property type="match status" value="2"/>
</dbReference>
<keyword evidence="2" id="KW-0677">Repeat</keyword>
<keyword evidence="7" id="KW-1185">Reference proteome</keyword>
<evidence type="ECO:0000313" key="7">
    <source>
        <dbReference type="Proteomes" id="UP001179952"/>
    </source>
</evidence>
<dbReference type="InterPro" id="IPR003591">
    <property type="entry name" value="Leu-rich_rpt_typical-subtyp"/>
</dbReference>
<protein>
    <submittedName>
        <fullName evidence="6">Uncharacterized protein</fullName>
    </submittedName>
</protein>
<dbReference type="PANTHER" id="PTHR45752">
    <property type="entry name" value="LEUCINE-RICH REPEAT-CONTAINING"/>
    <property type="match status" value="1"/>
</dbReference>
<dbReference type="PROSITE" id="PS51450">
    <property type="entry name" value="LRR"/>
    <property type="match status" value="3"/>
</dbReference>
<dbReference type="GO" id="GO:0005886">
    <property type="term" value="C:plasma membrane"/>
    <property type="evidence" value="ECO:0007669"/>
    <property type="project" value="TreeGrafter"/>
</dbReference>
<comment type="caution">
    <text evidence="6">The sequence shown here is derived from an EMBL/GenBank/DDBJ whole genome shotgun (WGS) entry which is preliminary data.</text>
</comment>
<evidence type="ECO:0000256" key="3">
    <source>
        <dbReference type="ARBA" id="ARBA00023786"/>
    </source>
</evidence>
<dbReference type="Pfam" id="PF13855">
    <property type="entry name" value="LRR_8"/>
    <property type="match status" value="2"/>
</dbReference>
<dbReference type="Proteomes" id="UP001179952">
    <property type="component" value="Unassembled WGS sequence"/>
</dbReference>
<dbReference type="InterPro" id="IPR032675">
    <property type="entry name" value="LRR_dom_sf"/>
</dbReference>
<evidence type="ECO:0000313" key="6">
    <source>
        <dbReference type="EMBL" id="KAK1272431.1"/>
    </source>
</evidence>
<dbReference type="EMBL" id="JAUJYN010000004">
    <property type="protein sequence ID" value="KAK1272431.1"/>
    <property type="molecule type" value="Genomic_DNA"/>
</dbReference>
<keyword evidence="1" id="KW-0433">Leucine-rich repeat</keyword>
<dbReference type="Gene3D" id="3.80.10.10">
    <property type="entry name" value="Ribonuclease Inhibitor"/>
    <property type="match status" value="2"/>
</dbReference>
<dbReference type="SUPFAM" id="SSF52058">
    <property type="entry name" value="L domain-like"/>
    <property type="match status" value="1"/>
</dbReference>
<reference evidence="6" key="1">
    <citation type="journal article" date="2023" name="Nat. Commun.">
        <title>Diploid and tetraploid genomes of Acorus and the evolution of monocots.</title>
        <authorList>
            <person name="Ma L."/>
            <person name="Liu K.W."/>
            <person name="Li Z."/>
            <person name="Hsiao Y.Y."/>
            <person name="Qi Y."/>
            <person name="Fu T."/>
            <person name="Tang G.D."/>
            <person name="Zhang D."/>
            <person name="Sun W.H."/>
            <person name="Liu D.K."/>
            <person name="Li Y."/>
            <person name="Chen G.Z."/>
            <person name="Liu X.D."/>
            <person name="Liao X.Y."/>
            <person name="Jiang Y.T."/>
            <person name="Yu X."/>
            <person name="Hao Y."/>
            <person name="Huang J."/>
            <person name="Zhao X.W."/>
            <person name="Ke S."/>
            <person name="Chen Y.Y."/>
            <person name="Wu W.L."/>
            <person name="Hsu J.L."/>
            <person name="Lin Y.F."/>
            <person name="Huang M.D."/>
            <person name="Li C.Y."/>
            <person name="Huang L."/>
            <person name="Wang Z.W."/>
            <person name="Zhao X."/>
            <person name="Zhong W.Y."/>
            <person name="Peng D.H."/>
            <person name="Ahmad S."/>
            <person name="Lan S."/>
            <person name="Zhang J.S."/>
            <person name="Tsai W.C."/>
            <person name="Van de Peer Y."/>
            <person name="Liu Z.J."/>
        </authorList>
    </citation>
    <scope>NUCLEOTIDE SEQUENCE</scope>
    <source>
        <strain evidence="6">SCP</strain>
    </source>
</reference>
<dbReference type="InterPro" id="IPR001611">
    <property type="entry name" value="Leu-rich_rpt"/>
</dbReference>
<comment type="similarity">
    <text evidence="3">Belongs to the SHOC2 family.</text>
</comment>
<accession>A0AAV9B7S2</accession>
<gene>
    <name evidence="6" type="ORF">QJS04_geneDACA012110</name>
</gene>
<dbReference type="PRINTS" id="PR00019">
    <property type="entry name" value="LEURICHRPT"/>
</dbReference>
<reference evidence="6" key="2">
    <citation type="submission" date="2023-06" db="EMBL/GenBank/DDBJ databases">
        <authorList>
            <person name="Ma L."/>
            <person name="Liu K.-W."/>
            <person name="Li Z."/>
            <person name="Hsiao Y.-Y."/>
            <person name="Qi Y."/>
            <person name="Fu T."/>
            <person name="Tang G."/>
            <person name="Zhang D."/>
            <person name="Sun W.-H."/>
            <person name="Liu D.-K."/>
            <person name="Li Y."/>
            <person name="Chen G.-Z."/>
            <person name="Liu X.-D."/>
            <person name="Liao X.-Y."/>
            <person name="Jiang Y.-T."/>
            <person name="Yu X."/>
            <person name="Hao Y."/>
            <person name="Huang J."/>
            <person name="Zhao X.-W."/>
            <person name="Ke S."/>
            <person name="Chen Y.-Y."/>
            <person name="Wu W.-L."/>
            <person name="Hsu J.-L."/>
            <person name="Lin Y.-F."/>
            <person name="Huang M.-D."/>
            <person name="Li C.-Y."/>
            <person name="Huang L."/>
            <person name="Wang Z.-W."/>
            <person name="Zhao X."/>
            <person name="Zhong W.-Y."/>
            <person name="Peng D.-H."/>
            <person name="Ahmad S."/>
            <person name="Lan S."/>
            <person name="Zhang J.-S."/>
            <person name="Tsai W.-C."/>
            <person name="Van De Peer Y."/>
            <person name="Liu Z.-J."/>
        </authorList>
    </citation>
    <scope>NUCLEOTIDE SEQUENCE</scope>
    <source>
        <strain evidence="6">SCP</strain>
        <tissue evidence="6">Leaves</tissue>
    </source>
</reference>
<dbReference type="PANTHER" id="PTHR45752:SF101">
    <property type="entry name" value="PLANT INTRACELLULAR RAS-GROUP-RELATED LRR PROTEIN 4"/>
    <property type="match status" value="1"/>
</dbReference>
<dbReference type="FunFam" id="3.80.10.10:FF:000405">
    <property type="entry name" value="Plant intracellular Ras-group-related LRR protein 4"/>
    <property type="match status" value="1"/>
</dbReference>
<dbReference type="SMART" id="SM00364">
    <property type="entry name" value="LRR_BAC"/>
    <property type="match status" value="10"/>
</dbReference>